<accession>A0A2H3KEF0</accession>
<dbReference type="GO" id="GO:0016787">
    <property type="term" value="F:hydrolase activity"/>
    <property type="evidence" value="ECO:0007669"/>
    <property type="project" value="InterPro"/>
</dbReference>
<dbReference type="RefSeq" id="WP_097553355.1">
    <property type="nucleotide sequence ID" value="NZ_PCMW01000011.1"/>
</dbReference>
<dbReference type="Gene3D" id="3.60.21.10">
    <property type="match status" value="1"/>
</dbReference>
<proteinExistence type="predicted"/>
<protein>
    <submittedName>
        <fullName evidence="2">Metallophosphoesterase</fullName>
    </submittedName>
</protein>
<reference evidence="2 3" key="1">
    <citation type="submission" date="2017-09" db="EMBL/GenBank/DDBJ databases">
        <title>Whole genomes of Flavobacteriaceae.</title>
        <authorList>
            <person name="Stine C."/>
            <person name="Li C."/>
            <person name="Tadesse D."/>
        </authorList>
    </citation>
    <scope>NUCLEOTIDE SEQUENCE [LARGE SCALE GENOMIC DNA]</scope>
    <source>
        <strain evidence="2 3">ATCC 35036</strain>
    </source>
</reference>
<evidence type="ECO:0000259" key="1">
    <source>
        <dbReference type="Pfam" id="PF00149"/>
    </source>
</evidence>
<gene>
    <name evidence="2" type="ORF">B0A77_01875</name>
</gene>
<comment type="caution">
    <text evidence="2">The sequence shown here is derived from an EMBL/GenBank/DDBJ whole genome shotgun (WGS) entry which is preliminary data.</text>
</comment>
<dbReference type="OrthoDB" id="356681at2"/>
<sequence length="255" mass="29972">MGSLKIQYASDLHLEFPENKAFIQKNPLQAVGDILLLAGDIVPFALMDKHQDFFNYISDNFEMTYWIPGNHEYYYYDALNKSGSFQEKIRENIILLNNTAIQINKTKFLFSTLWSKINPANQWVLENGHSDFHLIKYNNNKFGAAIYNQFHENCIDFLNKELQINNLEKTIVCTHHVPTFKNYPEIYKNSTINEGFAVELFDTIEASKIDYWIYGHSHFNTKDFTIGSTNMITNQLGYIQRKENELFQNQKYFIL</sequence>
<evidence type="ECO:0000313" key="2">
    <source>
        <dbReference type="EMBL" id="PDS26612.1"/>
    </source>
</evidence>
<dbReference type="SUPFAM" id="SSF56300">
    <property type="entry name" value="Metallo-dependent phosphatases"/>
    <property type="match status" value="1"/>
</dbReference>
<dbReference type="AlphaFoldDB" id="A0A2H3KEF0"/>
<dbReference type="PANTHER" id="PTHR37844">
    <property type="entry name" value="SER/THR PROTEIN PHOSPHATASE SUPERFAMILY (AFU_ORTHOLOGUE AFUA_1G14840)"/>
    <property type="match status" value="1"/>
</dbReference>
<organism evidence="2 3">
    <name type="scientific">Flavobacterium branchiophilum</name>
    <dbReference type="NCBI Taxonomy" id="55197"/>
    <lineage>
        <taxon>Bacteria</taxon>
        <taxon>Pseudomonadati</taxon>
        <taxon>Bacteroidota</taxon>
        <taxon>Flavobacteriia</taxon>
        <taxon>Flavobacteriales</taxon>
        <taxon>Flavobacteriaceae</taxon>
        <taxon>Flavobacterium</taxon>
    </lineage>
</organism>
<dbReference type="InterPro" id="IPR029052">
    <property type="entry name" value="Metallo-depent_PP-like"/>
</dbReference>
<dbReference type="Pfam" id="PF00149">
    <property type="entry name" value="Metallophos"/>
    <property type="match status" value="1"/>
</dbReference>
<dbReference type="Proteomes" id="UP000220828">
    <property type="component" value="Unassembled WGS sequence"/>
</dbReference>
<feature type="domain" description="Calcineurin-like phosphoesterase" evidence="1">
    <location>
        <begin position="9"/>
        <end position="218"/>
    </location>
</feature>
<dbReference type="PANTHER" id="PTHR37844:SF1">
    <property type="entry name" value="CALCINEURIN-LIKE PHOSPHOESTERASE DOMAIN-CONTAINING PROTEIN"/>
    <property type="match status" value="1"/>
</dbReference>
<dbReference type="InterPro" id="IPR004843">
    <property type="entry name" value="Calcineurin-like_PHP"/>
</dbReference>
<name>A0A2H3KEF0_9FLAO</name>
<evidence type="ECO:0000313" key="3">
    <source>
        <dbReference type="Proteomes" id="UP000220828"/>
    </source>
</evidence>
<dbReference type="EMBL" id="PCMW01000011">
    <property type="protein sequence ID" value="PDS26612.1"/>
    <property type="molecule type" value="Genomic_DNA"/>
</dbReference>